<evidence type="ECO:0000313" key="2">
    <source>
        <dbReference type="EMBL" id="KAJ8889305.1"/>
    </source>
</evidence>
<comment type="caution">
    <text evidence="2">The sequence shown here is derived from an EMBL/GenBank/DDBJ whole genome shotgun (WGS) entry which is preliminary data.</text>
</comment>
<evidence type="ECO:0000256" key="1">
    <source>
        <dbReference type="SAM" id="MobiDB-lite"/>
    </source>
</evidence>
<evidence type="ECO:0000313" key="3">
    <source>
        <dbReference type="Proteomes" id="UP001159363"/>
    </source>
</evidence>
<sequence length="614" mass="66426">MPLVGGFSRGYPVSPSPSFRSCSIFTSITLIDSQDLAVKSHPNLFNYTLTFNRDRGGSSAAAFRITNATHSTGLQLERFRRLLDEGVISTRRVATPPRCTGPASFLFTAPRHLTSAIGSQFISPTRDASVTIAHQGHLANSITSRCEATANEHTAEAPRAACKWHVEAGSDVEHVLDLPRHHTQPVDNTVSQRLSHSAYTTVYITKTTAGGGAPPEAGRWREKGRPYPAWESAAGCDDSRRQDVLRGPRRLSGLPPSHCDDDTLYPMANPPHAQEGRQSCKETCIAAERDWAAMTSNWGHDHLPNGSVNREIPNGAVVAQWIERFQVGPQWLSGNNYIKWGRSGQVDRAIPSGVLVQLEPRAAGGATRSIHLSFEAGQAIVGVNSQEGPGTCSTWSVRYFPGCDLVVLNSDTVATHSRRRVCVNGPAWLEEGEARTRLGNVKVQRRPWLCRDRVGPVLLEQDTQGKPLTHLSPGLPVSARANLASTSSSTAATASRWRRLLGCSILARAEPTAPRTIVLSHCLSLLPSSRGRLLQARYDITPISSDQLLAPLVSIRLATGSPSRERGFAPSGGAACPPPPTATPPRSTRTLGTRPSGFTSPFAIPTFSPRRRSF</sequence>
<reference evidence="2 3" key="1">
    <citation type="submission" date="2023-02" db="EMBL/GenBank/DDBJ databases">
        <title>LHISI_Scaffold_Assembly.</title>
        <authorList>
            <person name="Stuart O.P."/>
            <person name="Cleave R."/>
            <person name="Magrath M.J.L."/>
            <person name="Mikheyev A.S."/>
        </authorList>
    </citation>
    <scope>NUCLEOTIDE SEQUENCE [LARGE SCALE GENOMIC DNA]</scope>
    <source>
        <strain evidence="2">Daus_M_001</strain>
        <tissue evidence="2">Leg muscle</tissue>
    </source>
</reference>
<organism evidence="2 3">
    <name type="scientific">Dryococelus australis</name>
    <dbReference type="NCBI Taxonomy" id="614101"/>
    <lineage>
        <taxon>Eukaryota</taxon>
        <taxon>Metazoa</taxon>
        <taxon>Ecdysozoa</taxon>
        <taxon>Arthropoda</taxon>
        <taxon>Hexapoda</taxon>
        <taxon>Insecta</taxon>
        <taxon>Pterygota</taxon>
        <taxon>Neoptera</taxon>
        <taxon>Polyneoptera</taxon>
        <taxon>Phasmatodea</taxon>
        <taxon>Verophasmatodea</taxon>
        <taxon>Anareolatae</taxon>
        <taxon>Phasmatidae</taxon>
        <taxon>Eurycanthinae</taxon>
        <taxon>Dryococelus</taxon>
    </lineage>
</organism>
<dbReference type="Proteomes" id="UP001159363">
    <property type="component" value="Chromosome 3"/>
</dbReference>
<dbReference type="EMBL" id="JARBHB010000003">
    <property type="protein sequence ID" value="KAJ8889305.1"/>
    <property type="molecule type" value="Genomic_DNA"/>
</dbReference>
<accession>A0ABQ9HY46</accession>
<protein>
    <submittedName>
        <fullName evidence="2">Uncharacterized protein</fullName>
    </submittedName>
</protein>
<keyword evidence="3" id="KW-1185">Reference proteome</keyword>
<gene>
    <name evidence="2" type="ORF">PR048_008803</name>
</gene>
<name>A0ABQ9HY46_9NEOP</name>
<feature type="region of interest" description="Disordered" evidence="1">
    <location>
        <begin position="562"/>
        <end position="614"/>
    </location>
</feature>
<proteinExistence type="predicted"/>